<gene>
    <name evidence="2" type="ORF">WOSG25_012940</name>
</gene>
<keyword evidence="3" id="KW-1185">Reference proteome</keyword>
<dbReference type="OrthoDB" id="2145518at2"/>
<reference evidence="3" key="1">
    <citation type="journal article" date="2014" name="Genome Announc.">
        <title>Draft genome sequence of Weissella oryzae SG25T, isolated from fermented rice grains.</title>
        <authorList>
            <person name="Tanizawa Y."/>
            <person name="Fujisawa T."/>
            <person name="Mochizuki T."/>
            <person name="Kaminuma E."/>
            <person name="Suzuki Y."/>
            <person name="Nakamura Y."/>
            <person name="Tohno M."/>
        </authorList>
    </citation>
    <scope>NUCLEOTIDE SEQUENCE [LARGE SCALE GENOMIC DNA]</scope>
    <source>
        <strain evidence="3">DSM 25784 / JCM 18191 / LMG 30913 / SG25</strain>
    </source>
</reference>
<proteinExistence type="predicted"/>
<dbReference type="SUPFAM" id="SSF47413">
    <property type="entry name" value="lambda repressor-like DNA-binding domains"/>
    <property type="match status" value="1"/>
</dbReference>
<name>A0A069CS35_WEIOS</name>
<accession>A0A069CS35</accession>
<dbReference type="InterPro" id="IPR010982">
    <property type="entry name" value="Lambda_DNA-bd_dom_sf"/>
</dbReference>
<dbReference type="RefSeq" id="WP_027698328.1">
    <property type="nucleotide sequence ID" value="NZ_DF820484.1"/>
</dbReference>
<dbReference type="GO" id="GO:0003677">
    <property type="term" value="F:DNA binding"/>
    <property type="evidence" value="ECO:0007669"/>
    <property type="project" value="InterPro"/>
</dbReference>
<dbReference type="EMBL" id="DF820484">
    <property type="protein sequence ID" value="GAK30197.1"/>
    <property type="molecule type" value="Genomic_DNA"/>
</dbReference>
<evidence type="ECO:0000259" key="1">
    <source>
        <dbReference type="PROSITE" id="PS50943"/>
    </source>
</evidence>
<dbReference type="AlphaFoldDB" id="A0A069CS35"/>
<dbReference type="eggNOG" id="ENOG5032QI2">
    <property type="taxonomic scope" value="Bacteria"/>
</dbReference>
<organism evidence="2 3">
    <name type="scientific">Weissella oryzae (strain DSM 25784 / JCM 18191 / LMG 30913 / SG25)</name>
    <dbReference type="NCBI Taxonomy" id="1329250"/>
    <lineage>
        <taxon>Bacteria</taxon>
        <taxon>Bacillati</taxon>
        <taxon>Bacillota</taxon>
        <taxon>Bacilli</taxon>
        <taxon>Lactobacillales</taxon>
        <taxon>Lactobacillaceae</taxon>
        <taxon>Weissella</taxon>
    </lineage>
</organism>
<dbReference type="InterPro" id="IPR001387">
    <property type="entry name" value="Cro/C1-type_HTH"/>
</dbReference>
<evidence type="ECO:0000313" key="3">
    <source>
        <dbReference type="Proteomes" id="UP000030643"/>
    </source>
</evidence>
<evidence type="ECO:0000313" key="2">
    <source>
        <dbReference type="EMBL" id="GAK30197.1"/>
    </source>
</evidence>
<protein>
    <recommendedName>
        <fullName evidence="1">HTH cro/C1-type domain-containing protein</fullName>
    </recommendedName>
</protein>
<feature type="domain" description="HTH cro/C1-type" evidence="1">
    <location>
        <begin position="35"/>
        <end position="70"/>
    </location>
</feature>
<sequence>MDITNKIPATALRTAIIYFIKERHVSIPNILKNVNVSRSRLYDYLQGNGKISATTMANILLVIGISFDEIITHIYITQPELVPTIIKDLHLSSNTKQPKKPVLSDVNNLLDQFKFSNDVSLLTELVISINYRVTDPDEHARLMQPILPVITKLFRKRRFFSNIDTLLYANVLFYQDYEEAKEIVAESYNYANSLSQLEDYGLNTVRSNLISAYHNYGLIALNLLMLAIHNDDTAEIKRIIAQIANFELIIPDFYFGVVRRSVEIIQLILDNDFVAAEATWHNLKESIAFVIDAKLTAPYYYLTKKNYVDFEKPITDYLDRI</sequence>
<dbReference type="Proteomes" id="UP000030643">
    <property type="component" value="Unassembled WGS sequence"/>
</dbReference>
<dbReference type="PROSITE" id="PS50943">
    <property type="entry name" value="HTH_CROC1"/>
    <property type="match status" value="1"/>
</dbReference>